<feature type="domain" description="Tetrapyrrole biosynthesis glutamyl-tRNA reductase dimerisation" evidence="14">
    <location>
        <begin position="329"/>
        <end position="426"/>
    </location>
</feature>
<feature type="binding site" evidence="8 10">
    <location>
        <position position="115"/>
    </location>
    <ligand>
        <name>substrate</name>
    </ligand>
</feature>
<evidence type="ECO:0000256" key="5">
    <source>
        <dbReference type="ARBA" id="ARBA00023002"/>
    </source>
</evidence>
<evidence type="ECO:0000256" key="2">
    <source>
        <dbReference type="ARBA" id="ARBA00005916"/>
    </source>
</evidence>
<feature type="domain" description="Glutamyl-tRNA reductase N-terminal" evidence="16">
    <location>
        <begin position="12"/>
        <end position="161"/>
    </location>
</feature>
<comment type="subunit">
    <text evidence="8">Homodimer.</text>
</comment>
<dbReference type="NCBIfam" id="TIGR01035">
    <property type="entry name" value="hemA"/>
    <property type="match status" value="1"/>
</dbReference>
<name>A0A3D8ISQ5_9HELI</name>
<dbReference type="PANTHER" id="PTHR43120">
    <property type="entry name" value="GLUTAMYL-TRNA REDUCTASE 1, CHLOROPLASTIC"/>
    <property type="match status" value="1"/>
</dbReference>
<feature type="active site" description="Nucleophile" evidence="8 9">
    <location>
        <position position="56"/>
    </location>
</feature>
<reference evidence="17 18" key="1">
    <citation type="submission" date="2018-04" db="EMBL/GenBank/DDBJ databases">
        <title>Novel Campyloabacter and Helicobacter Species and Strains.</title>
        <authorList>
            <person name="Mannion A.J."/>
            <person name="Shen Z."/>
            <person name="Fox J.G."/>
        </authorList>
    </citation>
    <scope>NUCLEOTIDE SEQUENCE [LARGE SCALE GENOMIC DNA]</scope>
    <source>
        <strain evidence="17 18">MIT 12-6600</strain>
    </source>
</reference>
<evidence type="ECO:0000256" key="12">
    <source>
        <dbReference type="PIRSR" id="PIRSR000445-4"/>
    </source>
</evidence>
<feature type="binding site" evidence="8 10">
    <location>
        <begin position="55"/>
        <end position="58"/>
    </location>
    <ligand>
        <name>substrate</name>
    </ligand>
</feature>
<comment type="miscellaneous">
    <text evidence="8">During catalysis, the active site Cys acts as a nucleophile attacking the alpha-carbonyl group of tRNA-bound glutamate with the formation of a thioester intermediate between enzyme and glutamate, and the concomitant release of tRNA(Glu). The thioester intermediate is finally reduced by direct hydride transfer from NADPH, to form the product GSA.</text>
</comment>
<sequence>MQEQRETQYLVISFSHKHIDLTLREKLAFGDEEKLTFLRKLCECEAIKEAMLLSTCNRVEVYASVLDTKVAREYILENLESYKHIPIATLRECADIRLNQYAIYHTFSVASSLDSLVVGETQITGQLKDAYRFAYENLCCAKDITRLMHYAFKCAARVRNSVDISSSHTSVAGAAIHMLVAKFSQYGESLDSKEAVVLGAGEMAILALKHLAKYDTKITLINRSLQNAQNVVENFAQEFACKVEIKPFSQLQEVLDRADVLVSATGAPHSVISAEMIRPSTHKRIWFDLAVPRDIEEVQIENLEIYKVDDLQEIVTKNKQQRQENAKDAYEIVEQYTQEFFKWLQTLSVDPIIKHMRSLAKDSSLKELDKAIKKGFLPSEYRQNVEKILHNAFNTFLHKPTIRIKEAGESINSDPIIEAVKSIFDINDEIVMLNKYTCEEYFTESKNTKQS</sequence>
<dbReference type="InterPro" id="IPR015896">
    <property type="entry name" value="4pyrrol_synth_GluRdtase_dimer"/>
</dbReference>
<evidence type="ECO:0000256" key="3">
    <source>
        <dbReference type="ARBA" id="ARBA00012970"/>
    </source>
</evidence>
<evidence type="ECO:0000259" key="15">
    <source>
        <dbReference type="Pfam" id="PF01488"/>
    </source>
</evidence>
<dbReference type="SUPFAM" id="SSF69742">
    <property type="entry name" value="Glutamyl tRNA-reductase catalytic, N-terminal domain"/>
    <property type="match status" value="1"/>
</dbReference>
<comment type="similarity">
    <text evidence="2 8 13">Belongs to the glutamyl-tRNA reductase family.</text>
</comment>
<feature type="site" description="Important for activity" evidence="8 12">
    <location>
        <position position="105"/>
    </location>
</feature>
<dbReference type="InterPro" id="IPR036291">
    <property type="entry name" value="NAD(P)-bd_dom_sf"/>
</dbReference>
<proteinExistence type="inferred from homology"/>
<dbReference type="InterPro" id="IPR036453">
    <property type="entry name" value="GluRdtase_dimer_dom_sf"/>
</dbReference>
<accession>A0A3D8ISQ5</accession>
<dbReference type="InterPro" id="IPR015895">
    <property type="entry name" value="4pyrrol_synth_GluRdtase_N"/>
</dbReference>
<dbReference type="GO" id="GO:0006782">
    <property type="term" value="P:protoporphyrinogen IX biosynthetic process"/>
    <property type="evidence" value="ECO:0007669"/>
    <property type="project" value="UniProtKB-UniRule"/>
</dbReference>
<evidence type="ECO:0000256" key="9">
    <source>
        <dbReference type="PIRSR" id="PIRSR000445-1"/>
    </source>
</evidence>
<dbReference type="InterPro" id="IPR006151">
    <property type="entry name" value="Shikm_DH/Glu-tRNA_Rdtase"/>
</dbReference>
<evidence type="ECO:0000256" key="11">
    <source>
        <dbReference type="PIRSR" id="PIRSR000445-3"/>
    </source>
</evidence>
<evidence type="ECO:0000256" key="1">
    <source>
        <dbReference type="ARBA" id="ARBA00005059"/>
    </source>
</evidence>
<feature type="binding site" evidence="8 11">
    <location>
        <begin position="199"/>
        <end position="204"/>
    </location>
    <ligand>
        <name>NADP(+)</name>
        <dbReference type="ChEBI" id="CHEBI:58349"/>
    </ligand>
</feature>
<keyword evidence="4 8" id="KW-0521">NADP</keyword>
<evidence type="ECO:0000259" key="16">
    <source>
        <dbReference type="Pfam" id="PF05201"/>
    </source>
</evidence>
<dbReference type="Proteomes" id="UP000256514">
    <property type="component" value="Unassembled WGS sequence"/>
</dbReference>
<keyword evidence="5 8" id="KW-0560">Oxidoreductase</keyword>
<evidence type="ECO:0000256" key="13">
    <source>
        <dbReference type="RuleBase" id="RU000584"/>
    </source>
</evidence>
<comment type="caution">
    <text evidence="17">The sequence shown here is derived from an EMBL/GenBank/DDBJ whole genome shotgun (WGS) entry which is preliminary data.</text>
</comment>
<keyword evidence="6 8" id="KW-0627">Porphyrin biosynthesis</keyword>
<dbReference type="SUPFAM" id="SSF69075">
    <property type="entry name" value="Glutamyl tRNA-reductase dimerization domain"/>
    <property type="match status" value="1"/>
</dbReference>
<feature type="binding site" evidence="8 10">
    <location>
        <position position="126"/>
    </location>
    <ligand>
        <name>substrate</name>
    </ligand>
</feature>
<gene>
    <name evidence="8" type="primary">hemA</name>
    <name evidence="17" type="ORF">CQA54_03455</name>
</gene>
<feature type="domain" description="Quinate/shikimate 5-dehydrogenase/glutamyl-tRNA reductase" evidence="15">
    <location>
        <begin position="187"/>
        <end position="314"/>
    </location>
</feature>
<dbReference type="Pfam" id="PF00745">
    <property type="entry name" value="GlutR_dimer"/>
    <property type="match status" value="1"/>
</dbReference>
<evidence type="ECO:0000256" key="7">
    <source>
        <dbReference type="ARBA" id="ARBA00047464"/>
    </source>
</evidence>
<dbReference type="InterPro" id="IPR000343">
    <property type="entry name" value="4pyrrol_synth_GluRdtase"/>
</dbReference>
<dbReference type="EC" id="1.2.1.70" evidence="3 8"/>
<evidence type="ECO:0000256" key="8">
    <source>
        <dbReference type="HAMAP-Rule" id="MF_00087"/>
    </source>
</evidence>
<dbReference type="UniPathway" id="UPA00251">
    <property type="reaction ID" value="UER00316"/>
</dbReference>
<dbReference type="InterPro" id="IPR036343">
    <property type="entry name" value="GluRdtase_N_sf"/>
</dbReference>
<comment type="domain">
    <text evidence="8">Possesses an unusual extended V-shaped dimeric structure with each monomer consisting of three distinct domains arranged along a curved 'spinal' alpha-helix. The N-terminal catalytic domain specifically recognizes the glutamate moiety of the substrate. The second domain is the NADPH-binding domain, and the third C-terminal domain is responsible for dimerization.</text>
</comment>
<dbReference type="OrthoDB" id="110209at2"/>
<dbReference type="Pfam" id="PF05201">
    <property type="entry name" value="GlutR_N"/>
    <property type="match status" value="1"/>
</dbReference>
<dbReference type="AlphaFoldDB" id="A0A3D8ISQ5"/>
<dbReference type="PIRSF" id="PIRSF000445">
    <property type="entry name" value="4pyrrol_synth_GluRdtase"/>
    <property type="match status" value="1"/>
</dbReference>
<dbReference type="Pfam" id="PF01488">
    <property type="entry name" value="Shikimate_DH"/>
    <property type="match status" value="1"/>
</dbReference>
<evidence type="ECO:0000256" key="10">
    <source>
        <dbReference type="PIRSR" id="PIRSR000445-2"/>
    </source>
</evidence>
<dbReference type="Gene3D" id="3.40.50.720">
    <property type="entry name" value="NAD(P)-binding Rossmann-like Domain"/>
    <property type="match status" value="1"/>
</dbReference>
<dbReference type="GO" id="GO:0050661">
    <property type="term" value="F:NADP binding"/>
    <property type="evidence" value="ECO:0007669"/>
    <property type="project" value="InterPro"/>
</dbReference>
<comment type="catalytic activity">
    <reaction evidence="7 8 13">
        <text>(S)-4-amino-5-oxopentanoate + tRNA(Glu) + NADP(+) = L-glutamyl-tRNA(Glu) + NADPH + H(+)</text>
        <dbReference type="Rhea" id="RHEA:12344"/>
        <dbReference type="Rhea" id="RHEA-COMP:9663"/>
        <dbReference type="Rhea" id="RHEA-COMP:9680"/>
        <dbReference type="ChEBI" id="CHEBI:15378"/>
        <dbReference type="ChEBI" id="CHEBI:57501"/>
        <dbReference type="ChEBI" id="CHEBI:57783"/>
        <dbReference type="ChEBI" id="CHEBI:58349"/>
        <dbReference type="ChEBI" id="CHEBI:78442"/>
        <dbReference type="ChEBI" id="CHEBI:78520"/>
        <dbReference type="EC" id="1.2.1.70"/>
    </reaction>
</comment>
<evidence type="ECO:0000256" key="6">
    <source>
        <dbReference type="ARBA" id="ARBA00023244"/>
    </source>
</evidence>
<protein>
    <recommendedName>
        <fullName evidence="3 8">Glutamyl-tRNA reductase</fullName>
        <shortName evidence="8">GluTR</shortName>
        <ecNumber evidence="3 8">1.2.1.70</ecNumber>
    </recommendedName>
</protein>
<dbReference type="FunFam" id="3.30.460.30:FF:000001">
    <property type="entry name" value="Glutamyl-tRNA reductase"/>
    <property type="match status" value="1"/>
</dbReference>
<evidence type="ECO:0000313" key="17">
    <source>
        <dbReference type="EMBL" id="RDU67986.1"/>
    </source>
</evidence>
<evidence type="ECO:0000313" key="18">
    <source>
        <dbReference type="Proteomes" id="UP000256514"/>
    </source>
</evidence>
<dbReference type="GO" id="GO:0008883">
    <property type="term" value="F:glutamyl-tRNA reductase activity"/>
    <property type="evidence" value="ECO:0007669"/>
    <property type="project" value="UniProtKB-UniRule"/>
</dbReference>
<keyword evidence="18" id="KW-1185">Reference proteome</keyword>
<comment type="pathway">
    <text evidence="1 8 13">Porphyrin-containing compound metabolism; protoporphyrin-IX biosynthesis; 5-aminolevulinate from L-glutamyl-tRNA(Glu): step 1/2.</text>
</comment>
<evidence type="ECO:0000256" key="4">
    <source>
        <dbReference type="ARBA" id="ARBA00022857"/>
    </source>
</evidence>
<dbReference type="RefSeq" id="WP_115570788.1">
    <property type="nucleotide sequence ID" value="NZ_NXLT01000002.1"/>
</dbReference>
<dbReference type="EMBL" id="NXLT01000002">
    <property type="protein sequence ID" value="RDU67986.1"/>
    <property type="molecule type" value="Genomic_DNA"/>
</dbReference>
<organism evidence="17 18">
    <name type="scientific">Helicobacter equorum</name>
    <dbReference type="NCBI Taxonomy" id="361872"/>
    <lineage>
        <taxon>Bacteria</taxon>
        <taxon>Pseudomonadati</taxon>
        <taxon>Campylobacterota</taxon>
        <taxon>Epsilonproteobacteria</taxon>
        <taxon>Campylobacterales</taxon>
        <taxon>Helicobacteraceae</taxon>
        <taxon>Helicobacter</taxon>
    </lineage>
</organism>
<dbReference type="PANTHER" id="PTHR43120:SF1">
    <property type="entry name" value="GLUTAMYL-TRNA REDUCTASE 1, CHLOROPLASTIC"/>
    <property type="match status" value="1"/>
</dbReference>
<evidence type="ECO:0000259" key="14">
    <source>
        <dbReference type="Pfam" id="PF00745"/>
    </source>
</evidence>
<dbReference type="CDD" id="cd05213">
    <property type="entry name" value="NAD_bind_Glutamyl_tRNA_reduct"/>
    <property type="match status" value="1"/>
</dbReference>
<comment type="function">
    <text evidence="8">Catalyzes the NADPH-dependent reduction of glutamyl-tRNA(Glu) to glutamate 1-semialdehyde (GSA).</text>
</comment>
<feature type="binding site" evidence="8 10">
    <location>
        <begin position="120"/>
        <end position="122"/>
    </location>
    <ligand>
        <name>substrate</name>
    </ligand>
</feature>
<dbReference type="HAMAP" id="MF_00087">
    <property type="entry name" value="Glu_tRNA_reductase"/>
    <property type="match status" value="1"/>
</dbReference>
<dbReference type="Gene3D" id="3.30.460.30">
    <property type="entry name" value="Glutamyl-tRNA reductase, N-terminal domain"/>
    <property type="match status" value="1"/>
</dbReference>
<dbReference type="SUPFAM" id="SSF51735">
    <property type="entry name" value="NAD(P)-binding Rossmann-fold domains"/>
    <property type="match status" value="1"/>
</dbReference>